<dbReference type="PANTHER" id="PTHR43245">
    <property type="entry name" value="BIFUNCTIONAL POLYMYXIN RESISTANCE PROTEIN ARNA"/>
    <property type="match status" value="1"/>
</dbReference>
<evidence type="ECO:0000313" key="3">
    <source>
        <dbReference type="Proteomes" id="UP000008703"/>
    </source>
</evidence>
<sequence>MITGATGLLGAALVLQLAARTSADDLICLVRPADSDPQKRLTAALSEAAKAYRTDALTTQRALRKAKAVSADLTLPGLGLDSIQVASPYPTWFWHVGALIGFGHANRRRLFATNTAGTRRIVDLATQMKAEALHYVSTAYVAGSRTGEIPEQPITDAVPREFYEASKIAAERIVWNAPLPTRIYRPTAIIGHHATYACGGPYTGVYGLMRRIALHQSLRHRLDGGRHPIRLLARGDLPLNLVPVDHVARELVEIAHASTPHRVFHLSNPTPPTVGATLRAIFTQLGIAAWELVDDPALLHPADLHLAELFREFYADYLNHEHRFRRDHAHAALLQPARTQYPMDDDLLNQFFAHYHRHELARRHPVPATRKPA</sequence>
<accession>G2PHK0</accession>
<protein>
    <submittedName>
        <fullName evidence="2">Male sterility domain-containing protein</fullName>
    </submittedName>
</protein>
<dbReference type="InterPro" id="IPR013120">
    <property type="entry name" value="FAR_NAD-bd"/>
</dbReference>
<dbReference type="EMBL" id="CP002996">
    <property type="protein sequence ID" value="AEM89003.1"/>
    <property type="molecule type" value="Genomic_DNA"/>
</dbReference>
<keyword evidence="2" id="KW-0614">Plasmid</keyword>
<dbReference type="SUPFAM" id="SSF51735">
    <property type="entry name" value="NAD(P)-binding Rossmann-fold domains"/>
    <property type="match status" value="1"/>
</dbReference>
<dbReference type="eggNOG" id="COG3320">
    <property type="taxonomic scope" value="Bacteria"/>
</dbReference>
<dbReference type="AlphaFoldDB" id="G2PHK0"/>
<dbReference type="Gene3D" id="3.40.50.720">
    <property type="entry name" value="NAD(P)-binding Rossmann-like Domain"/>
    <property type="match status" value="1"/>
</dbReference>
<dbReference type="KEGG" id="svl:Strvi_0230"/>
<dbReference type="HOGENOM" id="CLU_042504_1_0_11"/>
<dbReference type="InterPro" id="IPR036291">
    <property type="entry name" value="NAD(P)-bd_dom_sf"/>
</dbReference>
<evidence type="ECO:0000313" key="2">
    <source>
        <dbReference type="EMBL" id="AEM89003.1"/>
    </source>
</evidence>
<reference evidence="2" key="1">
    <citation type="submission" date="2011-08" db="EMBL/GenBank/DDBJ databases">
        <title>Complete sequence of plasmid 2 of Streptomyces violaceusniger Tu 4113.</title>
        <authorList>
            <consortium name="US DOE Joint Genome Institute"/>
            <person name="Lucas S."/>
            <person name="Han J."/>
            <person name="Lapidus A."/>
            <person name="Cheng J.-F."/>
            <person name="Goodwin L."/>
            <person name="Pitluck S."/>
            <person name="Peters L."/>
            <person name="Ivanova N."/>
            <person name="Daligault H."/>
            <person name="Detter J.C."/>
            <person name="Han C."/>
            <person name="Tapia R."/>
            <person name="Land M."/>
            <person name="Hauser L."/>
            <person name="Kyrpides N."/>
            <person name="Ivanova N."/>
            <person name="Pagani I."/>
            <person name="Hagen A."/>
            <person name="Katz L."/>
            <person name="Fiedler H.-P."/>
            <person name="Keasling J."/>
            <person name="Fortman J."/>
            <person name="Woyke T."/>
        </authorList>
    </citation>
    <scope>NUCLEOTIDE SEQUENCE [LARGE SCALE GENOMIC DNA]</scope>
    <source>
        <strain evidence="2">Tu 4113</strain>
        <plasmid evidence="2">pSTRVI02</plasmid>
    </source>
</reference>
<dbReference type="Pfam" id="PF07993">
    <property type="entry name" value="NAD_binding_4"/>
    <property type="match status" value="1"/>
</dbReference>
<dbReference type="Proteomes" id="UP000008703">
    <property type="component" value="Plasmid pSTRVI02"/>
</dbReference>
<dbReference type="InterPro" id="IPR050177">
    <property type="entry name" value="Lipid_A_modif_metabolic_enz"/>
</dbReference>
<organism evidence="2 3">
    <name type="scientific">Streptomyces violaceusniger (strain Tu 4113)</name>
    <dbReference type="NCBI Taxonomy" id="653045"/>
    <lineage>
        <taxon>Bacteria</taxon>
        <taxon>Bacillati</taxon>
        <taxon>Actinomycetota</taxon>
        <taxon>Actinomycetes</taxon>
        <taxon>Kitasatosporales</taxon>
        <taxon>Streptomycetaceae</taxon>
        <taxon>Streptomyces</taxon>
        <taxon>Streptomyces violaceusniger group</taxon>
    </lineage>
</organism>
<proteinExistence type="predicted"/>
<keyword evidence="3" id="KW-1185">Reference proteome</keyword>
<name>G2PHK0_STRV4</name>
<feature type="domain" description="Thioester reductase (TE)" evidence="1">
    <location>
        <begin position="2"/>
        <end position="249"/>
    </location>
</feature>
<dbReference type="PANTHER" id="PTHR43245:SF51">
    <property type="entry name" value="SHORT CHAIN DEHYDROGENASE_REDUCTASE FAMILY 42E, MEMBER 2"/>
    <property type="match status" value="1"/>
</dbReference>
<gene>
    <name evidence="2" type="ORF">Strvi_0230</name>
</gene>
<evidence type="ECO:0000259" key="1">
    <source>
        <dbReference type="Pfam" id="PF07993"/>
    </source>
</evidence>
<geneLocation type="plasmid" evidence="2 3">
    <name>pSTRVI02</name>
</geneLocation>